<proteinExistence type="predicted"/>
<dbReference type="CDD" id="cd08956">
    <property type="entry name" value="KR_3_FAS_SDR_x"/>
    <property type="match status" value="1"/>
</dbReference>
<dbReference type="FunFam" id="3.40.47.10:FF:000019">
    <property type="entry name" value="Polyketide synthase type I"/>
    <property type="match status" value="1"/>
</dbReference>
<evidence type="ECO:0000313" key="10">
    <source>
        <dbReference type="EMBL" id="RKN41174.1"/>
    </source>
</evidence>
<dbReference type="SMART" id="SM00822">
    <property type="entry name" value="PKS_KR"/>
    <property type="match status" value="1"/>
</dbReference>
<dbReference type="Gene3D" id="1.10.1200.10">
    <property type="entry name" value="ACP-like"/>
    <property type="match status" value="1"/>
</dbReference>
<dbReference type="InterPro" id="IPR016036">
    <property type="entry name" value="Malonyl_transacylase_ACP-bd"/>
</dbReference>
<dbReference type="GO" id="GO:0031177">
    <property type="term" value="F:phosphopantetheine binding"/>
    <property type="evidence" value="ECO:0007669"/>
    <property type="project" value="InterPro"/>
</dbReference>
<dbReference type="InterPro" id="IPR013968">
    <property type="entry name" value="PKS_KR"/>
</dbReference>
<dbReference type="PROSITE" id="PS50075">
    <property type="entry name" value="CARRIER"/>
    <property type="match status" value="1"/>
</dbReference>
<evidence type="ECO:0000256" key="5">
    <source>
        <dbReference type="ARBA" id="ARBA00023194"/>
    </source>
</evidence>
<dbReference type="Pfam" id="PF08990">
    <property type="entry name" value="Docking"/>
    <property type="match status" value="1"/>
</dbReference>
<dbReference type="InterPro" id="IPR036736">
    <property type="entry name" value="ACP-like_sf"/>
</dbReference>
<dbReference type="SUPFAM" id="SSF53901">
    <property type="entry name" value="Thiolase-like"/>
    <property type="match status" value="1"/>
</dbReference>
<dbReference type="Gene3D" id="3.40.366.10">
    <property type="entry name" value="Malonyl-Coenzyme A Acyl Carrier Protein, domain 2"/>
    <property type="match status" value="1"/>
</dbReference>
<dbReference type="PANTHER" id="PTHR43775:SF51">
    <property type="entry name" value="INACTIVE PHENOLPHTHIOCEROL SYNTHESIS POLYKETIDE SYNTHASE TYPE I PKS1-RELATED"/>
    <property type="match status" value="1"/>
</dbReference>
<dbReference type="Pfam" id="PF00698">
    <property type="entry name" value="Acyl_transf_1"/>
    <property type="match status" value="1"/>
</dbReference>
<dbReference type="InterPro" id="IPR009081">
    <property type="entry name" value="PP-bd_ACP"/>
</dbReference>
<accession>A0A3A9YZQ1</accession>
<dbReference type="InterPro" id="IPR014030">
    <property type="entry name" value="Ketoacyl_synth_N"/>
</dbReference>
<comment type="cofactor">
    <cofactor evidence="1">
        <name>pantetheine 4'-phosphate</name>
        <dbReference type="ChEBI" id="CHEBI:47942"/>
    </cofactor>
</comment>
<evidence type="ECO:0000256" key="6">
    <source>
        <dbReference type="ARBA" id="ARBA00023268"/>
    </source>
</evidence>
<dbReference type="SUPFAM" id="SSF52151">
    <property type="entry name" value="FabD/lysophospholipase-like"/>
    <property type="match status" value="1"/>
</dbReference>
<dbReference type="PANTHER" id="PTHR43775">
    <property type="entry name" value="FATTY ACID SYNTHASE"/>
    <property type="match status" value="1"/>
</dbReference>
<name>A0A3A9YZQ1_9ACTN</name>
<dbReference type="OrthoDB" id="9778690at2"/>
<dbReference type="Pfam" id="PF08659">
    <property type="entry name" value="KR"/>
    <property type="match status" value="1"/>
</dbReference>
<dbReference type="PROSITE" id="PS52004">
    <property type="entry name" value="KS3_2"/>
    <property type="match status" value="1"/>
</dbReference>
<dbReference type="Proteomes" id="UP000272474">
    <property type="component" value="Unassembled WGS sequence"/>
</dbReference>
<dbReference type="InterPro" id="IPR001031">
    <property type="entry name" value="Thioesterase"/>
</dbReference>
<dbReference type="InterPro" id="IPR050091">
    <property type="entry name" value="PKS_NRPS_Biosynth_Enz"/>
</dbReference>
<dbReference type="InterPro" id="IPR020806">
    <property type="entry name" value="PKS_PP-bd"/>
</dbReference>
<dbReference type="GO" id="GO:0033068">
    <property type="term" value="P:macrolide biosynthetic process"/>
    <property type="evidence" value="ECO:0007669"/>
    <property type="project" value="UniProtKB-ARBA"/>
</dbReference>
<evidence type="ECO:0000256" key="2">
    <source>
        <dbReference type="ARBA" id="ARBA00022450"/>
    </source>
</evidence>
<dbReference type="Pfam" id="PF02801">
    <property type="entry name" value="Ketoacyl-synt_C"/>
    <property type="match status" value="1"/>
</dbReference>
<dbReference type="SMART" id="SM00823">
    <property type="entry name" value="PKS_PP"/>
    <property type="match status" value="1"/>
</dbReference>
<evidence type="ECO:0000313" key="11">
    <source>
        <dbReference type="Proteomes" id="UP000272474"/>
    </source>
</evidence>
<dbReference type="Gene3D" id="3.40.50.720">
    <property type="entry name" value="NAD(P)-binding Rossmann-like Domain"/>
    <property type="match status" value="1"/>
</dbReference>
<dbReference type="SUPFAM" id="SSF53474">
    <property type="entry name" value="alpha/beta-Hydrolases"/>
    <property type="match status" value="1"/>
</dbReference>
<dbReference type="InterPro" id="IPR029058">
    <property type="entry name" value="AB_hydrolase_fold"/>
</dbReference>
<comment type="caution">
    <text evidence="10">The sequence shown here is derived from an EMBL/GenBank/DDBJ whole genome shotgun (WGS) entry which is preliminary data.</text>
</comment>
<evidence type="ECO:0000256" key="4">
    <source>
        <dbReference type="ARBA" id="ARBA00022679"/>
    </source>
</evidence>
<dbReference type="GO" id="GO:0004312">
    <property type="term" value="F:fatty acid synthase activity"/>
    <property type="evidence" value="ECO:0007669"/>
    <property type="project" value="TreeGrafter"/>
</dbReference>
<dbReference type="Pfam" id="PF00975">
    <property type="entry name" value="Thioesterase"/>
    <property type="match status" value="1"/>
</dbReference>
<feature type="domain" description="Ketosynthase family 3 (KS3)" evidence="9">
    <location>
        <begin position="33"/>
        <end position="456"/>
    </location>
</feature>
<evidence type="ECO:0000256" key="7">
    <source>
        <dbReference type="ARBA" id="ARBA00023315"/>
    </source>
</evidence>
<dbReference type="InterPro" id="IPR020802">
    <property type="entry name" value="TesA-like"/>
</dbReference>
<dbReference type="SMART" id="SM00825">
    <property type="entry name" value="PKS_KS"/>
    <property type="match status" value="1"/>
</dbReference>
<dbReference type="Gene3D" id="3.40.47.10">
    <property type="match status" value="1"/>
</dbReference>
<dbReference type="RefSeq" id="WP_120680060.1">
    <property type="nucleotide sequence ID" value="NZ_RBAL01000008.1"/>
</dbReference>
<keyword evidence="11" id="KW-1185">Reference proteome</keyword>
<dbReference type="InterPro" id="IPR016039">
    <property type="entry name" value="Thiolase-like"/>
</dbReference>
<keyword evidence="5" id="KW-0045">Antibiotic biosynthesis</keyword>
<dbReference type="EMBL" id="RBAL01000008">
    <property type="protein sequence ID" value="RKN41174.1"/>
    <property type="molecule type" value="Genomic_DNA"/>
</dbReference>
<dbReference type="InterPro" id="IPR016035">
    <property type="entry name" value="Acyl_Trfase/lysoPLipase"/>
</dbReference>
<protein>
    <submittedName>
        <fullName evidence="10">SDR family NAD(P)-dependent oxidoreductase</fullName>
    </submittedName>
</protein>
<dbReference type="InterPro" id="IPR032821">
    <property type="entry name" value="PKS_assoc"/>
</dbReference>
<feature type="domain" description="Carrier" evidence="8">
    <location>
        <begin position="1389"/>
        <end position="1468"/>
    </location>
</feature>
<dbReference type="Gene3D" id="3.40.50.1820">
    <property type="entry name" value="alpha/beta hydrolase"/>
    <property type="match status" value="1"/>
</dbReference>
<dbReference type="InterPro" id="IPR055123">
    <property type="entry name" value="SpnB-like_Rossmann"/>
</dbReference>
<keyword evidence="4" id="KW-0808">Transferase</keyword>
<reference evidence="10 11" key="1">
    <citation type="journal article" date="2014" name="Int. J. Syst. Evol. Microbiol.">
        <title>Streptomyces hoynatensis sp. nov., isolated from deep marine sediment.</title>
        <authorList>
            <person name="Veyisoglu A."/>
            <person name="Sahin N."/>
        </authorList>
    </citation>
    <scope>NUCLEOTIDE SEQUENCE [LARGE SCALE GENOMIC DNA]</scope>
    <source>
        <strain evidence="10 11">KCTC 29097</strain>
    </source>
</reference>
<dbReference type="Pfam" id="PF22953">
    <property type="entry name" value="SpnB_Rossmann"/>
    <property type="match status" value="1"/>
</dbReference>
<keyword evidence="6" id="KW-0511">Multifunctional enzyme</keyword>
<evidence type="ECO:0000256" key="1">
    <source>
        <dbReference type="ARBA" id="ARBA00001957"/>
    </source>
</evidence>
<dbReference type="GO" id="GO:0006633">
    <property type="term" value="P:fatty acid biosynthetic process"/>
    <property type="evidence" value="ECO:0007669"/>
    <property type="project" value="TreeGrafter"/>
</dbReference>
<dbReference type="InterPro" id="IPR015083">
    <property type="entry name" value="NorB/c/GfsB-D-like_docking"/>
</dbReference>
<dbReference type="SMART" id="SM00827">
    <property type="entry name" value="PKS_AT"/>
    <property type="match status" value="1"/>
</dbReference>
<dbReference type="SUPFAM" id="SSF55048">
    <property type="entry name" value="Probable ACP-binding domain of malonyl-CoA ACP transacylase"/>
    <property type="match status" value="1"/>
</dbReference>
<dbReference type="InterPro" id="IPR014043">
    <property type="entry name" value="Acyl_transferase_dom"/>
</dbReference>
<dbReference type="InterPro" id="IPR036291">
    <property type="entry name" value="NAD(P)-bd_dom_sf"/>
</dbReference>
<keyword evidence="2" id="KW-0596">Phosphopantetheine</keyword>
<keyword evidence="3" id="KW-0597">Phosphoprotein</keyword>
<dbReference type="Pfam" id="PF00550">
    <property type="entry name" value="PP-binding"/>
    <property type="match status" value="1"/>
</dbReference>
<dbReference type="Gene3D" id="3.30.70.3290">
    <property type="match status" value="1"/>
</dbReference>
<dbReference type="Pfam" id="PF00109">
    <property type="entry name" value="ketoacyl-synt"/>
    <property type="match status" value="1"/>
</dbReference>
<dbReference type="InterPro" id="IPR020841">
    <property type="entry name" value="PKS_Beta-ketoAc_synthase_dom"/>
</dbReference>
<dbReference type="InterPro" id="IPR057326">
    <property type="entry name" value="KR_dom"/>
</dbReference>
<dbReference type="FunFam" id="3.40.366.10:FF:000002">
    <property type="entry name" value="Probable polyketide synthase 2"/>
    <property type="match status" value="1"/>
</dbReference>
<dbReference type="Pfam" id="PF16197">
    <property type="entry name" value="KAsynt_C_assoc"/>
    <property type="match status" value="1"/>
</dbReference>
<dbReference type="SUPFAM" id="SSF51735">
    <property type="entry name" value="NAD(P)-binding Rossmann-fold domains"/>
    <property type="match status" value="2"/>
</dbReference>
<dbReference type="InterPro" id="IPR001227">
    <property type="entry name" value="Ac_transferase_dom_sf"/>
</dbReference>
<evidence type="ECO:0000259" key="9">
    <source>
        <dbReference type="PROSITE" id="PS52004"/>
    </source>
</evidence>
<evidence type="ECO:0000256" key="3">
    <source>
        <dbReference type="ARBA" id="ARBA00022553"/>
    </source>
</evidence>
<sequence length="1768" mass="184168">MPNDEKLVEYLKWVTADLHETRQRLEQAEAGRQEPIAVVGMACRFPGGVRSPEDLWDLLAEGRDAIAGFPTDRGWDLGALAGEGQGHSATLQGGFLYDAAEFDPGLFGISPREALAMDPQQRLLLEVSWEAIERAGIDPLSLRGSKTGVFAGTNGQDYGHILIASQEDVEGHAGMGTSAAVMSGRVSYTLGLEGPSVTLDTACSVSLVAMHLAGQALRNGECSLALAGGVTVMTTSGNFAGFTRQGGLAPDGRCKAFSDSADGTGWGEGIGMLLLERLSDAERNGHRVLAVIRGSAVNQDGASNGMTAPNGPAQRQVIRSALAAAGLSASDVDAVEAHGTGTTLGDPIEAQALLATYGQDRPAERPLLLGAIKSNLGHTQAAAGVAGVIKMVLALRHGELPKTLHVTRPSTHVDWSSGAVELLTEHTPWPETGRPRRAGVSSFGVSGTNAHLVLEQAAAPAAAEESAPSPVRTPAAVPLPVSGRTADALDAQVERITAFAAGRPALDIGHSLATGRATFDHRAVLLAAEGKITELARGAATGDVSLGVLFSGQGAQRLGMGRELHAAFPVFAAAFDAAAAEFDALLDRPLREVLWGEDAELLNHTGFTQPGLFAVETALFRLAESFGLAPDCLAGHSVGEITAAHVSGVLSLADACRLVAARGRLMQALPEGGAMIAVQATEAEVTPLLAGREDQVSIAAVNGPRSLVLSGAAAAVEEIAAGLAAEGRKTSRLPVSHAFHSPLMEPVLDEFRAVVAGLSFGEPRIAVVSNLTGEFATAEELASPDYWVRHVREPVRFADGVRAMAGSGVGALVELGPDGVLTAMAQESLEDAPRRVTVVPALRKDRPEETTILGALARLHVAGVRVDWAAWFEGTGARRVDLPTYPFRHQRYWPSSEAVRPSGATAPGLAGPAQPAAGSPGLFRLEWVPAPHDLTPVTGARWAVIGNDVLDLAHRMYGAGEAVTAYGETLAGALVDGGVAPDVFLVPVAGGPGPESVHELTARVLGLVQEALSDERFGKAHIVFVTRGAVAAEGEEVTDPAGAAVCGLVRSAQTENPGRFLLVDLDSSVEAAAQLTGVLTWDEPQLLVRGAQIRVARLARVEPTDGGPRELDPAGTVLITGGTGGLGAELARHLVAERGVRHLVLAGRRGSHAAGAAELRTELTARGAEVTLAACDVADPDALAELLAGIPAEHPLTAVVHAAGVLDDGLIASLTRDRLGTVLRPKVDGAWHLHQATRELDLAAFVLYSSISGVTGSVGQANYAAANGFLDALAAQRRAQGLPATSLAWGPWAQQSGMTSGLSEAAMDRISRSGMPPLLPAQGMALFDVALARDESCLIPMHFNEAGQRAQGGVTPLFRGLLGDPAPAAEQGRPGAVTVSDQLRGLDEAGQEQLLRDLVVSTSAVLLGHADASAINPESDFLVLGFDSLIAVELRNQLAEMLNMRMPTSIVFDSKTPAQLASWLRTELPSQQVGGGAVAAAGGGAVAVDPQDTVHGLFMKAVSEGKTRQGLSMLKRVAELRPTFETPAELEELPQAVTLAQGSSSPRLICVSAPGASAGVHMYARMAAHLRGKRHVSALPLVGFTPGEPLPATTEAAARVVAESILEASDGEPFVLAGHSTGGTLAYFAAAVLEETWDVHPEGVILLDTLSLRYESSEGINFDAVGTNYFTTMDSPAVRMNSARLSAMAHWFLQATDIGLHPKSPKLLIRCALEVDGTELETTGMPVPVPTDEIRMIQADHMAMVKERSDLTAEIIEDWIGTLESTQA</sequence>
<organism evidence="10 11">
    <name type="scientific">Streptomyces hoynatensis</name>
    <dbReference type="NCBI Taxonomy" id="1141874"/>
    <lineage>
        <taxon>Bacteria</taxon>
        <taxon>Bacillati</taxon>
        <taxon>Actinomycetota</taxon>
        <taxon>Actinomycetes</taxon>
        <taxon>Kitasatosporales</taxon>
        <taxon>Streptomycetaceae</taxon>
        <taxon>Streptomyces</taxon>
    </lineage>
</organism>
<dbReference type="SMART" id="SM00824">
    <property type="entry name" value="PKS_TE"/>
    <property type="match status" value="1"/>
</dbReference>
<evidence type="ECO:0000259" key="8">
    <source>
        <dbReference type="PROSITE" id="PS50075"/>
    </source>
</evidence>
<gene>
    <name evidence="10" type="ORF">D7294_15705</name>
</gene>
<dbReference type="InterPro" id="IPR014031">
    <property type="entry name" value="Ketoacyl_synth_C"/>
</dbReference>
<keyword evidence="7" id="KW-0012">Acyltransferase</keyword>
<dbReference type="CDD" id="cd00833">
    <property type="entry name" value="PKS"/>
    <property type="match status" value="1"/>
</dbReference>